<keyword evidence="1" id="KW-0732">Signal</keyword>
<evidence type="ECO:0000256" key="1">
    <source>
        <dbReference type="SAM" id="SignalP"/>
    </source>
</evidence>
<accession>A0ABN9V122</accession>
<organism evidence="2 3">
    <name type="scientific">Prorocentrum cordatum</name>
    <dbReference type="NCBI Taxonomy" id="2364126"/>
    <lineage>
        <taxon>Eukaryota</taxon>
        <taxon>Sar</taxon>
        <taxon>Alveolata</taxon>
        <taxon>Dinophyceae</taxon>
        <taxon>Prorocentrales</taxon>
        <taxon>Prorocentraceae</taxon>
        <taxon>Prorocentrum</taxon>
    </lineage>
</organism>
<keyword evidence="3" id="KW-1185">Reference proteome</keyword>
<evidence type="ECO:0000313" key="3">
    <source>
        <dbReference type="Proteomes" id="UP001189429"/>
    </source>
</evidence>
<reference evidence="2" key="1">
    <citation type="submission" date="2023-10" db="EMBL/GenBank/DDBJ databases">
        <authorList>
            <person name="Chen Y."/>
            <person name="Shah S."/>
            <person name="Dougan E. K."/>
            <person name="Thang M."/>
            <person name="Chan C."/>
        </authorList>
    </citation>
    <scope>NUCLEOTIDE SEQUENCE [LARGE SCALE GENOMIC DNA]</scope>
</reference>
<dbReference type="EMBL" id="CAUYUJ010016533">
    <property type="protein sequence ID" value="CAK0866409.1"/>
    <property type="molecule type" value="Genomic_DNA"/>
</dbReference>
<protein>
    <submittedName>
        <fullName evidence="2">Uncharacterized protein</fullName>
    </submittedName>
</protein>
<dbReference type="Proteomes" id="UP001189429">
    <property type="component" value="Unassembled WGS sequence"/>
</dbReference>
<gene>
    <name evidence="2" type="ORF">PCOR1329_LOCUS53598</name>
</gene>
<dbReference type="PROSITE" id="PS51257">
    <property type="entry name" value="PROKAR_LIPOPROTEIN"/>
    <property type="match status" value="1"/>
</dbReference>
<evidence type="ECO:0000313" key="2">
    <source>
        <dbReference type="EMBL" id="CAK0866409.1"/>
    </source>
</evidence>
<proteinExistence type="predicted"/>
<sequence length="152" mass="16069">MPGRARPLRPVLLPLVALACCFSGGLRERCTAFAGALGRRSAAVAGWLAAAPAVATPLSAAAAAQPKKAKFDFESCKTRDTGGLAWALDEAETRPECLELAASIAERCGTATELALRDTRGGGGYNWCIGCEKNKAKGKPCEPRKQNFARYR</sequence>
<feature type="chain" id="PRO_5046569919" evidence="1">
    <location>
        <begin position="28"/>
        <end position="152"/>
    </location>
</feature>
<feature type="signal peptide" evidence="1">
    <location>
        <begin position="1"/>
        <end position="27"/>
    </location>
</feature>
<comment type="caution">
    <text evidence="2">The sequence shown here is derived from an EMBL/GenBank/DDBJ whole genome shotgun (WGS) entry which is preliminary data.</text>
</comment>
<name>A0ABN9V122_9DINO</name>